<organism evidence="1 2">
    <name type="scientific">Lipomyces kononenkoae</name>
    <name type="common">Yeast</name>
    <dbReference type="NCBI Taxonomy" id="34357"/>
    <lineage>
        <taxon>Eukaryota</taxon>
        <taxon>Fungi</taxon>
        <taxon>Dikarya</taxon>
        <taxon>Ascomycota</taxon>
        <taxon>Saccharomycotina</taxon>
        <taxon>Lipomycetes</taxon>
        <taxon>Lipomycetales</taxon>
        <taxon>Lipomycetaceae</taxon>
        <taxon>Lipomyces</taxon>
    </lineage>
</organism>
<evidence type="ECO:0000313" key="1">
    <source>
        <dbReference type="EMBL" id="KAK9239233.1"/>
    </source>
</evidence>
<sequence>MNSTRSLMPSRKGYHKVRGGCLTCKERKVRCGLERPVCRNCSRLFRSCTYAKPVPGQETAQSPFDLQSKCVSEIELMHHYTAYTYLTLSDNPILVSLWKEVVPKHAFQHHFLLQGLLAVAAQHRLHDKSGISMDLINTANFYHHKALSNYINLLSDVTEENCHALFAFSQVIVAISYSRLSLGFYEETKLSHGLIASIVHIFELLKGALAIANQARTWLRAGDLGPMLRQTPKRQSSNPSAVHASCIEALSKLSDHIAGQIGNSDESRVRGGSLLSAIQLLHTLFLEDFESVDKLNKIVGLPVFLDKNYLSLMRARDDASLAILAYYGVALHQIRHVWSFDGIGAKIVQAVACLVSHDWSPYLIWPQMEINEGP</sequence>
<reference evidence="2" key="1">
    <citation type="journal article" date="2024" name="Front. Bioeng. Biotechnol.">
        <title>Genome-scale model development and genomic sequencing of the oleaginous clade Lipomyces.</title>
        <authorList>
            <person name="Czajka J.J."/>
            <person name="Han Y."/>
            <person name="Kim J."/>
            <person name="Mondo S.J."/>
            <person name="Hofstad B.A."/>
            <person name="Robles A."/>
            <person name="Haridas S."/>
            <person name="Riley R."/>
            <person name="LaButti K."/>
            <person name="Pangilinan J."/>
            <person name="Andreopoulos W."/>
            <person name="Lipzen A."/>
            <person name="Yan J."/>
            <person name="Wang M."/>
            <person name="Ng V."/>
            <person name="Grigoriev I.V."/>
            <person name="Spatafora J.W."/>
            <person name="Magnuson J.K."/>
            <person name="Baker S.E."/>
            <person name="Pomraning K.R."/>
        </authorList>
    </citation>
    <scope>NUCLEOTIDE SEQUENCE [LARGE SCALE GENOMIC DNA]</scope>
    <source>
        <strain evidence="2">CBS 7786</strain>
    </source>
</reference>
<name>A0ACC3T5K0_LIPKO</name>
<dbReference type="EMBL" id="MU971348">
    <property type="protein sequence ID" value="KAK9239233.1"/>
    <property type="molecule type" value="Genomic_DNA"/>
</dbReference>
<proteinExistence type="predicted"/>
<evidence type="ECO:0000313" key="2">
    <source>
        <dbReference type="Proteomes" id="UP001433508"/>
    </source>
</evidence>
<accession>A0ACC3T5K0</accession>
<protein>
    <submittedName>
        <fullName evidence="1">Uncharacterized protein</fullName>
    </submittedName>
</protein>
<comment type="caution">
    <text evidence="1">The sequence shown here is derived from an EMBL/GenBank/DDBJ whole genome shotgun (WGS) entry which is preliminary data.</text>
</comment>
<dbReference type="Proteomes" id="UP001433508">
    <property type="component" value="Unassembled WGS sequence"/>
</dbReference>
<gene>
    <name evidence="1" type="ORF">V1525DRAFT_398905</name>
</gene>
<keyword evidence="2" id="KW-1185">Reference proteome</keyword>